<feature type="compositionally biased region" description="Basic and acidic residues" evidence="1">
    <location>
        <begin position="599"/>
        <end position="612"/>
    </location>
</feature>
<feature type="compositionally biased region" description="Basic residues" evidence="1">
    <location>
        <begin position="301"/>
        <end position="311"/>
    </location>
</feature>
<evidence type="ECO:0000313" key="2">
    <source>
        <dbReference type="EMBL" id="KAL1890010.1"/>
    </source>
</evidence>
<accession>A0ABR3YQ80</accession>
<keyword evidence="3" id="KW-1185">Reference proteome</keyword>
<feature type="region of interest" description="Disordered" evidence="1">
    <location>
        <begin position="751"/>
        <end position="899"/>
    </location>
</feature>
<protein>
    <submittedName>
        <fullName evidence="2">Uncharacterized protein</fullName>
    </submittedName>
</protein>
<dbReference type="EMBL" id="JAWDJO010000198">
    <property type="protein sequence ID" value="KAL1890010.1"/>
    <property type="molecule type" value="Genomic_DNA"/>
</dbReference>
<feature type="compositionally biased region" description="Low complexity" evidence="1">
    <location>
        <begin position="283"/>
        <end position="298"/>
    </location>
</feature>
<feature type="region of interest" description="Disordered" evidence="1">
    <location>
        <begin position="365"/>
        <end position="384"/>
    </location>
</feature>
<evidence type="ECO:0000313" key="3">
    <source>
        <dbReference type="Proteomes" id="UP001583280"/>
    </source>
</evidence>
<comment type="caution">
    <text evidence="2">The sequence shown here is derived from an EMBL/GenBank/DDBJ whole genome shotgun (WGS) entry which is preliminary data.</text>
</comment>
<feature type="compositionally biased region" description="Basic and acidic residues" evidence="1">
    <location>
        <begin position="370"/>
        <end position="384"/>
    </location>
</feature>
<organism evidence="2 3">
    <name type="scientific">Ceratocystis pirilliformis</name>
    <dbReference type="NCBI Taxonomy" id="259994"/>
    <lineage>
        <taxon>Eukaryota</taxon>
        <taxon>Fungi</taxon>
        <taxon>Dikarya</taxon>
        <taxon>Ascomycota</taxon>
        <taxon>Pezizomycotina</taxon>
        <taxon>Sordariomycetes</taxon>
        <taxon>Hypocreomycetidae</taxon>
        <taxon>Microascales</taxon>
        <taxon>Ceratocystidaceae</taxon>
        <taxon>Ceratocystis</taxon>
    </lineage>
</organism>
<evidence type="ECO:0000256" key="1">
    <source>
        <dbReference type="SAM" id="MobiDB-lite"/>
    </source>
</evidence>
<feature type="compositionally biased region" description="Polar residues" evidence="1">
    <location>
        <begin position="623"/>
        <end position="638"/>
    </location>
</feature>
<feature type="compositionally biased region" description="Acidic residues" evidence="1">
    <location>
        <begin position="818"/>
        <end position="829"/>
    </location>
</feature>
<feature type="compositionally biased region" description="Low complexity" evidence="1">
    <location>
        <begin position="322"/>
        <end position="340"/>
    </location>
</feature>
<name>A0ABR3YQ80_9PEZI</name>
<sequence>MSFARVSSFSPLSSPPAPSFDDAFANVLNTQNSLTYDAAFEEEFLAAPLVSEQSSTIGSLEGSDLEDLPIDPSLLALVDLEGNQEAATNTTATSAEPLPSFAPLLPVSNGPGFGLGIRSEYVSLEAVIAFNDSMQGLEASSSSRGMMHEPMFGPGRHTSLAGDIPAKMAVPATDMGEVLADSGIFVGTANHQASQESTFQPQFLWNGDTSLAHTSYQSPRSDFGPEPAALNLELMHKHQNGGLQAAPTIYPALDSQPTTPACCSGPDGQFSFVPVMFPPPPTAESSPSTTPPRTSSASCARKTRSGTRGRMHATNTSRACGSPVASSATTASPSPSPSVANGQTPTNGALRRSKISDPSVQAFYAVTGNSKKDQVAPSTRKETPEVMNQLARNKTRNMARTLAQKAVENAARSRVAAEMRVAEAEVSKGEEDNTEKNVSILALSCFEGSKISGGEMTFNNGKELSEIHDLEIDLLALKREAWTSQFPEGKTNSEPEESIFHAPENPYMAMTEGDATIRSATQTIAGLSSWEGPVAFAANQPKADPRRTKLEINTERAMESSFEDHGLRLDRSQDFPRLGTPLSFVKLEEDNGHALHREAQQDVVERRREQRARGNRYWARGANRSTNASSTPASSGQVTPVPFENHTPLSLSPLPPATPLAFVEEAFPVPVAGLSPASDSASSFAFSKTTRLNPSKPHKSKPGLSPTVLKFLELEDDDWMVQFVKEIRKGRPVQNYGVEWQEWEEVMFPQANTVKPPRKPRLSTQLKEAQEQQKQQEKPKKTRAAKAPRAPWGNSRKRRSGSQLGASSRSKRSRLSEDNGENEDHEMTDEGSQSLLQAPTPIDPALMMVEMDFSSPPAAKSSPQGRKSRGQNRGGRGSRGGRRGRGRGRGRGATTAAAF</sequence>
<feature type="region of interest" description="Disordered" evidence="1">
    <location>
        <begin position="274"/>
        <end position="356"/>
    </location>
</feature>
<dbReference type="Proteomes" id="UP001583280">
    <property type="component" value="Unassembled WGS sequence"/>
</dbReference>
<feature type="region of interest" description="Disordered" evidence="1">
    <location>
        <begin position="599"/>
        <end position="650"/>
    </location>
</feature>
<proteinExistence type="predicted"/>
<reference evidence="2 3" key="1">
    <citation type="journal article" date="2024" name="IMA Fungus">
        <title>IMA Genome - F19 : A genome assembly and annotation guide to empower mycologists, including annotated draft genome sequences of Ceratocystis pirilliformis, Diaporthe australafricana, Fusarium ophioides, Paecilomyces lecythidis, and Sporothrix stenoceras.</title>
        <authorList>
            <person name="Aylward J."/>
            <person name="Wilson A.M."/>
            <person name="Visagie C.M."/>
            <person name="Spraker J."/>
            <person name="Barnes I."/>
            <person name="Buitendag C."/>
            <person name="Ceriani C."/>
            <person name="Del Mar Angel L."/>
            <person name="du Plessis D."/>
            <person name="Fuchs T."/>
            <person name="Gasser K."/>
            <person name="Kramer D."/>
            <person name="Li W."/>
            <person name="Munsamy K."/>
            <person name="Piso A."/>
            <person name="Price J.L."/>
            <person name="Sonnekus B."/>
            <person name="Thomas C."/>
            <person name="van der Nest A."/>
            <person name="van Dijk A."/>
            <person name="van Heerden A."/>
            <person name="van Vuuren N."/>
            <person name="Yilmaz N."/>
            <person name="Duong T.A."/>
            <person name="van der Merwe N.A."/>
            <person name="Wingfield M.J."/>
            <person name="Wingfield B.D."/>
        </authorList>
    </citation>
    <scope>NUCLEOTIDE SEQUENCE [LARGE SCALE GENOMIC DNA]</scope>
    <source>
        <strain evidence="2 3">CMW 12675</strain>
    </source>
</reference>
<feature type="compositionally biased region" description="Basic and acidic residues" evidence="1">
    <location>
        <begin position="768"/>
        <end position="779"/>
    </location>
</feature>
<feature type="compositionally biased region" description="Basic residues" evidence="1">
    <location>
        <begin position="879"/>
        <end position="890"/>
    </location>
</feature>
<gene>
    <name evidence="2" type="ORF">Cpir12675_005576</name>
</gene>